<reference evidence="3" key="1">
    <citation type="submission" date="2019-02" db="EMBL/GenBank/DDBJ databases">
        <authorList>
            <person name="Gruber-Vodicka R. H."/>
            <person name="Seah K. B. B."/>
        </authorList>
    </citation>
    <scope>NUCLEOTIDE SEQUENCE</scope>
    <source>
        <strain evidence="4">BECK_SA2B12</strain>
        <strain evidence="3">BECK_SA2B15</strain>
        <strain evidence="2">BECK_SA2B20</strain>
    </source>
</reference>
<evidence type="ECO:0000313" key="4">
    <source>
        <dbReference type="EMBL" id="VFK07936.1"/>
    </source>
</evidence>
<proteinExistence type="predicted"/>
<dbReference type="AlphaFoldDB" id="A0A450VJB9"/>
<dbReference type="EMBL" id="CAADFJ010000470">
    <property type="protein sequence ID" value="VFK07936.1"/>
    <property type="molecule type" value="Genomic_DNA"/>
</dbReference>
<feature type="compositionally biased region" description="Low complexity" evidence="1">
    <location>
        <begin position="9"/>
        <end position="19"/>
    </location>
</feature>
<evidence type="ECO:0000313" key="2">
    <source>
        <dbReference type="EMBL" id="VFK04692.1"/>
    </source>
</evidence>
<gene>
    <name evidence="3" type="ORF">BECKH772A_GA0070896_104772</name>
    <name evidence="2" type="ORF">BECKH772B_GA0070898_104772</name>
    <name evidence="4" type="ORF">BECKH772C_GA0070978_104702</name>
</gene>
<dbReference type="EMBL" id="CAADFI010000477">
    <property type="protein sequence ID" value="VFK04692.1"/>
    <property type="molecule type" value="Genomic_DNA"/>
</dbReference>
<feature type="compositionally biased region" description="Basic residues" evidence="1">
    <location>
        <begin position="25"/>
        <end position="34"/>
    </location>
</feature>
<protein>
    <submittedName>
        <fullName evidence="3">Uncharacterized protein</fullName>
    </submittedName>
</protein>
<feature type="region of interest" description="Disordered" evidence="1">
    <location>
        <begin position="1"/>
        <end position="34"/>
    </location>
</feature>
<name>A0A450VJB9_9GAMM</name>
<accession>A0A450VJB9</accession>
<evidence type="ECO:0000256" key="1">
    <source>
        <dbReference type="SAM" id="MobiDB-lite"/>
    </source>
</evidence>
<dbReference type="EMBL" id="CAADFG010000477">
    <property type="protein sequence ID" value="VFK04902.1"/>
    <property type="molecule type" value="Genomic_DNA"/>
</dbReference>
<sequence>MARPPTPPARKTGPPSRSTSPPPHGLRKAGTTHHLPRGLLTRAGYLALIGDGPGARGDLAEAWRIAEAGPMPLFQADILLTRARLFFRAQPEEVKADLAAARALIHKHGYHRRDGELADAAAVIR</sequence>
<evidence type="ECO:0000313" key="3">
    <source>
        <dbReference type="EMBL" id="VFK04902.1"/>
    </source>
</evidence>
<organism evidence="3">
    <name type="scientific">Candidatus Kentrum eta</name>
    <dbReference type="NCBI Taxonomy" id="2126337"/>
    <lineage>
        <taxon>Bacteria</taxon>
        <taxon>Pseudomonadati</taxon>
        <taxon>Pseudomonadota</taxon>
        <taxon>Gammaproteobacteria</taxon>
        <taxon>Candidatus Kentrum</taxon>
    </lineage>
</organism>